<dbReference type="InterPro" id="IPR045294">
    <property type="entry name" value="Complex1_LYR_LYRM1"/>
</dbReference>
<dbReference type="AlphaFoldDB" id="A0A183V7X6"/>
<dbReference type="EMBL" id="UYWY01023939">
    <property type="protein sequence ID" value="VDM48167.1"/>
    <property type="molecule type" value="Genomic_DNA"/>
</dbReference>
<dbReference type="CDD" id="cd20261">
    <property type="entry name" value="Complex1_LYR_LYRM1"/>
    <property type="match status" value="1"/>
</dbReference>
<feature type="domain" description="FAM86 N-terminal" evidence="5">
    <location>
        <begin position="108"/>
        <end position="192"/>
    </location>
</feature>
<feature type="domain" description="Complex 1 LYR protein" evidence="4">
    <location>
        <begin position="6"/>
        <end position="65"/>
    </location>
</feature>
<dbReference type="InterPro" id="IPR040330">
    <property type="entry name" value="LYRM1"/>
</dbReference>
<dbReference type="PANTHER" id="PTHR14273:SF0">
    <property type="entry name" value="LYR MOTIF-CONTAINING PROTEIN 1"/>
    <property type="match status" value="1"/>
</dbReference>
<dbReference type="Proteomes" id="UP000050794">
    <property type="component" value="Unassembled WGS sequence"/>
</dbReference>
<dbReference type="Pfam" id="PF14904">
    <property type="entry name" value="FAM86"/>
    <property type="match status" value="1"/>
</dbReference>
<reference evidence="6 7" key="2">
    <citation type="submission" date="2018-11" db="EMBL/GenBank/DDBJ databases">
        <authorList>
            <consortium name="Pathogen Informatics"/>
        </authorList>
    </citation>
    <scope>NUCLEOTIDE SEQUENCE [LARGE SCALE GENOMIC DNA]</scope>
</reference>
<dbReference type="GO" id="GO:0016740">
    <property type="term" value="F:transferase activity"/>
    <property type="evidence" value="ECO:0007669"/>
    <property type="project" value="UniProtKB-KW"/>
</dbReference>
<proteinExistence type="inferred from homology"/>
<evidence type="ECO:0000256" key="1">
    <source>
        <dbReference type="ARBA" id="ARBA00005511"/>
    </source>
</evidence>
<accession>A0A183V7X6</accession>
<dbReference type="GO" id="GO:0005739">
    <property type="term" value="C:mitochondrion"/>
    <property type="evidence" value="ECO:0007669"/>
    <property type="project" value="TreeGrafter"/>
</dbReference>
<evidence type="ECO:0000259" key="5">
    <source>
        <dbReference type="Pfam" id="PF14904"/>
    </source>
</evidence>
<evidence type="ECO:0000256" key="3">
    <source>
        <dbReference type="ARBA" id="ARBA00022679"/>
    </source>
</evidence>
<dbReference type="Pfam" id="PF05347">
    <property type="entry name" value="Complex1_LYR"/>
    <property type="match status" value="1"/>
</dbReference>
<dbReference type="InterPro" id="IPR029063">
    <property type="entry name" value="SAM-dependent_MTases_sf"/>
</dbReference>
<dbReference type="Gene3D" id="3.40.50.150">
    <property type="entry name" value="Vaccinia Virus protein VP39"/>
    <property type="match status" value="1"/>
</dbReference>
<keyword evidence="7" id="KW-1185">Reference proteome</keyword>
<gene>
    <name evidence="6" type="ORF">TCNE_LOCUS16846</name>
</gene>
<comment type="similarity">
    <text evidence="1">Belongs to the class I-like SAM-binding methyltransferase superfamily. EEF2KMT family.</text>
</comment>
<keyword evidence="3" id="KW-0808">Transferase</keyword>
<evidence type="ECO:0000313" key="6">
    <source>
        <dbReference type="EMBL" id="VDM48167.1"/>
    </source>
</evidence>
<evidence type="ECO:0000259" key="4">
    <source>
        <dbReference type="Pfam" id="PF05347"/>
    </source>
</evidence>
<dbReference type="InterPro" id="IPR019410">
    <property type="entry name" value="Methyltransf_16"/>
</dbReference>
<dbReference type="InterPro" id="IPR029426">
    <property type="entry name" value="FAM86_N"/>
</dbReference>
<evidence type="ECO:0000313" key="8">
    <source>
        <dbReference type="WBParaSite" id="TCNE_0001684701-mRNA-1"/>
    </source>
</evidence>
<reference evidence="8" key="1">
    <citation type="submission" date="2016-06" db="UniProtKB">
        <authorList>
            <consortium name="WormBaseParasite"/>
        </authorList>
    </citation>
    <scope>IDENTIFICATION</scope>
</reference>
<dbReference type="PANTHER" id="PTHR14273">
    <property type="entry name" value="LYR MOTIF-CONTAINING PROTEIN 1"/>
    <property type="match status" value="1"/>
</dbReference>
<organism evidence="7 8">
    <name type="scientific">Toxocara canis</name>
    <name type="common">Canine roundworm</name>
    <dbReference type="NCBI Taxonomy" id="6265"/>
    <lineage>
        <taxon>Eukaryota</taxon>
        <taxon>Metazoa</taxon>
        <taxon>Ecdysozoa</taxon>
        <taxon>Nematoda</taxon>
        <taxon>Chromadorea</taxon>
        <taxon>Rhabditida</taxon>
        <taxon>Spirurina</taxon>
        <taxon>Ascaridomorpha</taxon>
        <taxon>Ascaridoidea</taxon>
        <taxon>Toxocaridae</taxon>
        <taxon>Toxocara</taxon>
    </lineage>
</organism>
<dbReference type="WBParaSite" id="TCNE_0001684701-mRNA-1">
    <property type="protein sequence ID" value="TCNE_0001684701-mRNA-1"/>
    <property type="gene ID" value="TCNE_0001684701"/>
</dbReference>
<evidence type="ECO:0000256" key="2">
    <source>
        <dbReference type="ARBA" id="ARBA00009508"/>
    </source>
</evidence>
<name>A0A183V7X6_TOXCA</name>
<sequence>MSETKKAISLYRQILRIAKTWRALNPEESELERRAIREEAREQFRANANESDPEKISALIREAESRIVQAQHYGIPYKRPEYLPPNSSYGELPLVLNEFDESLLSFSSVINDFVRRYFACVPISSDILDEVVRYCEDVSKAQRLIHSVVASSVWICYPEKRNSHSRILKELISKFISAGVAEPLDDLYEALARSLDTSSDYGHRIYLNASGRSYIALKEKNEQLSLGATGLCCWQASCDLAHFLLGVGASFVRGHNVVELGAGCGLCGIALAASGLTNS</sequence>
<comment type="similarity">
    <text evidence="2">Belongs to the complex I LYR family.</text>
</comment>
<dbReference type="InterPro" id="IPR008011">
    <property type="entry name" value="Complex1_LYR_dom"/>
</dbReference>
<dbReference type="Pfam" id="PF10294">
    <property type="entry name" value="Methyltransf_16"/>
    <property type="match status" value="1"/>
</dbReference>
<protein>
    <submittedName>
        <fullName evidence="8">FAM86 domain-containing protein</fullName>
    </submittedName>
</protein>
<evidence type="ECO:0000313" key="7">
    <source>
        <dbReference type="Proteomes" id="UP000050794"/>
    </source>
</evidence>